<dbReference type="GO" id="GO:0005739">
    <property type="term" value="C:mitochondrion"/>
    <property type="evidence" value="ECO:0007669"/>
    <property type="project" value="TreeGrafter"/>
</dbReference>
<reference evidence="15 16" key="1">
    <citation type="journal article" date="2018" name="Mol. Biol. Evol.">
        <title>Broad Genomic Sampling Reveals a Smut Pathogenic Ancestry of the Fungal Clade Ustilaginomycotina.</title>
        <authorList>
            <person name="Kijpornyongpan T."/>
            <person name="Mondo S.J."/>
            <person name="Barry K."/>
            <person name="Sandor L."/>
            <person name="Lee J."/>
            <person name="Lipzen A."/>
            <person name="Pangilinan J."/>
            <person name="LaButti K."/>
            <person name="Hainaut M."/>
            <person name="Henrissat B."/>
            <person name="Grigoriev I.V."/>
            <person name="Spatafora J.W."/>
            <person name="Aime M.C."/>
        </authorList>
    </citation>
    <scope>NUCLEOTIDE SEQUENCE [LARGE SCALE GENOMIC DNA]</scope>
    <source>
        <strain evidence="15 16">MCA 5214</strain>
    </source>
</reference>
<keyword evidence="6" id="KW-0547">Nucleotide-binding</keyword>
<proteinExistence type="inferred from homology"/>
<comment type="similarity">
    <text evidence="2">Belongs to the class-II aminoacyl-tRNA synthetase family.</text>
</comment>
<dbReference type="HAMAP" id="MF_00184">
    <property type="entry name" value="Thr_tRNA_synth"/>
    <property type="match status" value="1"/>
</dbReference>
<dbReference type="GO" id="GO:0005524">
    <property type="term" value="F:ATP binding"/>
    <property type="evidence" value="ECO:0007669"/>
    <property type="project" value="UniProtKB-KW"/>
</dbReference>
<dbReference type="Pfam" id="PF03129">
    <property type="entry name" value="HGTP_anticodon"/>
    <property type="match status" value="1"/>
</dbReference>
<dbReference type="Gene3D" id="3.30.980.10">
    <property type="entry name" value="Threonyl-trna Synthetase, Chain A, domain 2"/>
    <property type="match status" value="1"/>
</dbReference>
<dbReference type="InterPro" id="IPR012676">
    <property type="entry name" value="TGS-like"/>
</dbReference>
<dbReference type="InterPro" id="IPR047246">
    <property type="entry name" value="ThrRS_anticodon"/>
</dbReference>
<dbReference type="SUPFAM" id="SSF52954">
    <property type="entry name" value="Class II aaRS ABD-related"/>
    <property type="match status" value="1"/>
</dbReference>
<dbReference type="InterPro" id="IPR002320">
    <property type="entry name" value="Thr-tRNA-ligase_IIa"/>
</dbReference>
<protein>
    <recommendedName>
        <fullName evidence="3">threonine--tRNA ligase</fullName>
        <ecNumber evidence="3">6.1.1.3</ecNumber>
    </recommendedName>
    <alternativeName>
        <fullName evidence="10">Threonyl-tRNA synthetase</fullName>
    </alternativeName>
</protein>
<organism evidence="15 16">
    <name type="scientific">Jaminaea rosea</name>
    <dbReference type="NCBI Taxonomy" id="1569628"/>
    <lineage>
        <taxon>Eukaryota</taxon>
        <taxon>Fungi</taxon>
        <taxon>Dikarya</taxon>
        <taxon>Basidiomycota</taxon>
        <taxon>Ustilaginomycotina</taxon>
        <taxon>Exobasidiomycetes</taxon>
        <taxon>Microstromatales</taxon>
        <taxon>Microstromatales incertae sedis</taxon>
        <taxon>Jaminaea</taxon>
    </lineage>
</organism>
<dbReference type="CDD" id="cd00860">
    <property type="entry name" value="ThrRS_anticodon"/>
    <property type="match status" value="1"/>
</dbReference>
<dbReference type="InterPro" id="IPR004154">
    <property type="entry name" value="Anticodon-bd"/>
</dbReference>
<dbReference type="FunFam" id="3.10.20.30:FF:000006">
    <property type="entry name" value="Threonine--tRNA ligase, cytoplasmic"/>
    <property type="match status" value="1"/>
</dbReference>
<keyword evidence="9 15" id="KW-0030">Aminoacyl-tRNA synthetase</keyword>
<comment type="catalytic activity">
    <reaction evidence="11">
        <text>tRNA(Thr) + L-threonine + ATP = L-threonyl-tRNA(Thr) + AMP + diphosphate + H(+)</text>
        <dbReference type="Rhea" id="RHEA:24624"/>
        <dbReference type="Rhea" id="RHEA-COMP:9670"/>
        <dbReference type="Rhea" id="RHEA-COMP:9704"/>
        <dbReference type="ChEBI" id="CHEBI:15378"/>
        <dbReference type="ChEBI" id="CHEBI:30616"/>
        <dbReference type="ChEBI" id="CHEBI:33019"/>
        <dbReference type="ChEBI" id="CHEBI:57926"/>
        <dbReference type="ChEBI" id="CHEBI:78442"/>
        <dbReference type="ChEBI" id="CHEBI:78534"/>
        <dbReference type="ChEBI" id="CHEBI:456215"/>
        <dbReference type="EC" id="6.1.1.3"/>
    </reaction>
</comment>
<keyword evidence="4" id="KW-0963">Cytoplasm</keyword>
<evidence type="ECO:0000256" key="5">
    <source>
        <dbReference type="ARBA" id="ARBA00022598"/>
    </source>
</evidence>
<dbReference type="NCBIfam" id="TIGR00418">
    <property type="entry name" value="thrS"/>
    <property type="match status" value="1"/>
</dbReference>
<comment type="subcellular location">
    <subcellularLocation>
        <location evidence="1">Cytoplasm</location>
    </subcellularLocation>
</comment>
<dbReference type="SMART" id="SM00863">
    <property type="entry name" value="tRNA_SAD"/>
    <property type="match status" value="1"/>
</dbReference>
<dbReference type="PANTHER" id="PTHR11451">
    <property type="entry name" value="THREONINE-TRNA LIGASE"/>
    <property type="match status" value="1"/>
</dbReference>
<dbReference type="Pfam" id="PF07973">
    <property type="entry name" value="tRNA_SAD"/>
    <property type="match status" value="1"/>
</dbReference>
<sequence length="706" mass="79460">MPNGSTRKATAWETSPLDIAKEISKSLSERIVISKVDDQLWDLPRPLEGDCRLEFFDFDTPEGKRVFWHSSAHLLGEAAERHYGCHLCIGPPIEDGFYYEMGMGMSEGSTVVPEDFSALESIVNSAIKEKQTFERVVVTKENLLEMFGYNKYKKHIIESKIADGTSTTVYRCGPMIDLCVGPHIPHAGRIKALSILKASASYFLGNQANDSLQRLYGIAFPDKKQMTEYKQFLLEAAKRDHRRIGKDQELFLFHELSPGSCFWLPHGTRIYNTLTEFMRNEYRTRGFQEVISPNMYHSKLWETSGHWANYKDDMFTLGVDKELFALKPMNCPGHCLMFGARERSYRELPLRFAEFGVIHRNEASGALSGLTRVRRFVQDDAHIFCMISQIEDEVTSAFHFLNSVYGKFGFQFKLELSTRPEKYLGEIETWDLAESKLQAALDKFVPGKWELNPGDGAFYGPKIDITISDAMKRQFQCATIQLDFQLPQRFGLHYRAKNSATNTAGKIEDGEAAAAPASAPAAAAPPAPAPAAGAGPPTPAGANATASKELNADFERPVMIHRAILGSLERFIAILTEHFAGKWPFWVSPRQICIIPVTLSCYEYAQEVRDLLHSRGFYCDVDLGPDTLQKKIRNAEIAQYNFSFVVGVAERDSKSVNVRNRDEAGQKARNDETVELVKVVELLERLREERRLENKLTAAKEASAAA</sequence>
<dbReference type="Proteomes" id="UP000245884">
    <property type="component" value="Unassembled WGS sequence"/>
</dbReference>
<dbReference type="GO" id="GO:0006435">
    <property type="term" value="P:threonyl-tRNA aminoacylation"/>
    <property type="evidence" value="ECO:0007669"/>
    <property type="project" value="InterPro"/>
</dbReference>
<dbReference type="InterPro" id="IPR036621">
    <property type="entry name" value="Anticodon-bd_dom_sf"/>
</dbReference>
<feature type="region of interest" description="Disordered" evidence="12">
    <location>
        <begin position="510"/>
        <end position="545"/>
    </location>
</feature>
<evidence type="ECO:0000256" key="8">
    <source>
        <dbReference type="ARBA" id="ARBA00022917"/>
    </source>
</evidence>
<evidence type="ECO:0000256" key="1">
    <source>
        <dbReference type="ARBA" id="ARBA00004496"/>
    </source>
</evidence>
<dbReference type="PROSITE" id="PS50862">
    <property type="entry name" value="AA_TRNA_LIGASE_II"/>
    <property type="match status" value="1"/>
</dbReference>
<evidence type="ECO:0000256" key="7">
    <source>
        <dbReference type="ARBA" id="ARBA00022840"/>
    </source>
</evidence>
<dbReference type="Gene3D" id="3.30.930.10">
    <property type="entry name" value="Bira Bifunctional Protein, Domain 2"/>
    <property type="match status" value="1"/>
</dbReference>
<keyword evidence="5" id="KW-0436">Ligase</keyword>
<dbReference type="CDD" id="cd00771">
    <property type="entry name" value="ThrRS_core"/>
    <property type="match status" value="1"/>
</dbReference>
<feature type="domain" description="Aminoacyl-transfer RNA synthetases class-II family profile" evidence="13">
    <location>
        <begin position="265"/>
        <end position="584"/>
    </location>
</feature>
<evidence type="ECO:0000256" key="10">
    <source>
        <dbReference type="ARBA" id="ARBA00031900"/>
    </source>
</evidence>
<evidence type="ECO:0000256" key="4">
    <source>
        <dbReference type="ARBA" id="ARBA00022490"/>
    </source>
</evidence>
<dbReference type="InterPro" id="IPR045864">
    <property type="entry name" value="aa-tRNA-synth_II/BPL/LPL"/>
</dbReference>
<dbReference type="GO" id="GO:0004829">
    <property type="term" value="F:threonine-tRNA ligase activity"/>
    <property type="evidence" value="ECO:0007669"/>
    <property type="project" value="UniProtKB-EC"/>
</dbReference>
<dbReference type="Pfam" id="PF00587">
    <property type="entry name" value="tRNA-synt_2b"/>
    <property type="match status" value="1"/>
</dbReference>
<dbReference type="AlphaFoldDB" id="A0A316UQT0"/>
<dbReference type="FunFam" id="3.30.980.10:FF:000005">
    <property type="entry name" value="Threonyl-tRNA synthetase, mitochondrial"/>
    <property type="match status" value="1"/>
</dbReference>
<dbReference type="PRINTS" id="PR01047">
    <property type="entry name" value="TRNASYNTHTHR"/>
</dbReference>
<evidence type="ECO:0000256" key="2">
    <source>
        <dbReference type="ARBA" id="ARBA00008226"/>
    </source>
</evidence>
<dbReference type="OrthoDB" id="5423599at2759"/>
<dbReference type="RefSeq" id="XP_025361946.1">
    <property type="nucleotide sequence ID" value="XM_025506204.1"/>
</dbReference>
<dbReference type="EMBL" id="KZ819668">
    <property type="protein sequence ID" value="PWN27334.1"/>
    <property type="molecule type" value="Genomic_DNA"/>
</dbReference>
<accession>A0A316UQT0</accession>
<dbReference type="InterPro" id="IPR018163">
    <property type="entry name" value="Thr/Ala-tRNA-synth_IIc_edit"/>
</dbReference>
<keyword evidence="7" id="KW-0067">ATP-binding</keyword>
<evidence type="ECO:0000259" key="14">
    <source>
        <dbReference type="PROSITE" id="PS51880"/>
    </source>
</evidence>
<dbReference type="CDD" id="cd01667">
    <property type="entry name" value="TGS_ThrRS"/>
    <property type="match status" value="1"/>
</dbReference>
<dbReference type="Gene3D" id="3.10.20.30">
    <property type="match status" value="1"/>
</dbReference>
<dbReference type="PROSITE" id="PS51880">
    <property type="entry name" value="TGS"/>
    <property type="match status" value="1"/>
</dbReference>
<dbReference type="SUPFAM" id="SSF81271">
    <property type="entry name" value="TGS-like"/>
    <property type="match status" value="1"/>
</dbReference>
<dbReference type="PANTHER" id="PTHR11451:SF46">
    <property type="entry name" value="THREONINE--TRNA LIGASE"/>
    <property type="match status" value="1"/>
</dbReference>
<keyword evidence="8" id="KW-0648">Protein biosynthesis</keyword>
<dbReference type="GeneID" id="37028027"/>
<evidence type="ECO:0000256" key="11">
    <source>
        <dbReference type="ARBA" id="ARBA00049515"/>
    </source>
</evidence>
<dbReference type="InterPro" id="IPR006195">
    <property type="entry name" value="aa-tRNA-synth_II"/>
</dbReference>
<dbReference type="InterPro" id="IPR033728">
    <property type="entry name" value="ThrRS_core"/>
</dbReference>
<dbReference type="InterPro" id="IPR012675">
    <property type="entry name" value="Beta-grasp_dom_sf"/>
</dbReference>
<dbReference type="EC" id="6.1.1.3" evidence="3"/>
<dbReference type="STRING" id="1569628.A0A316UQT0"/>
<evidence type="ECO:0000256" key="3">
    <source>
        <dbReference type="ARBA" id="ARBA00013163"/>
    </source>
</evidence>
<evidence type="ECO:0000256" key="12">
    <source>
        <dbReference type="SAM" id="MobiDB-lite"/>
    </source>
</evidence>
<dbReference type="Pfam" id="PF02824">
    <property type="entry name" value="TGS"/>
    <property type="match status" value="1"/>
</dbReference>
<feature type="domain" description="TGS" evidence="14">
    <location>
        <begin position="1"/>
        <end position="57"/>
    </location>
</feature>
<gene>
    <name evidence="15" type="ORF">BDZ90DRAFT_232316</name>
</gene>
<dbReference type="InterPro" id="IPR002314">
    <property type="entry name" value="aa-tRNA-synt_IIb"/>
</dbReference>
<name>A0A316UQT0_9BASI</name>
<evidence type="ECO:0000259" key="13">
    <source>
        <dbReference type="PROSITE" id="PS50862"/>
    </source>
</evidence>
<dbReference type="Gene3D" id="3.40.50.800">
    <property type="entry name" value="Anticodon-binding domain"/>
    <property type="match status" value="1"/>
</dbReference>
<keyword evidence="16" id="KW-1185">Reference proteome</keyword>
<evidence type="ECO:0000313" key="16">
    <source>
        <dbReference type="Proteomes" id="UP000245884"/>
    </source>
</evidence>
<dbReference type="InterPro" id="IPR004095">
    <property type="entry name" value="TGS"/>
</dbReference>
<dbReference type="SUPFAM" id="SSF55681">
    <property type="entry name" value="Class II aaRS and biotin synthetases"/>
    <property type="match status" value="1"/>
</dbReference>
<evidence type="ECO:0000256" key="6">
    <source>
        <dbReference type="ARBA" id="ARBA00022741"/>
    </source>
</evidence>
<feature type="compositionally biased region" description="Low complexity" evidence="12">
    <location>
        <begin position="512"/>
        <end position="522"/>
    </location>
</feature>
<evidence type="ECO:0000313" key="15">
    <source>
        <dbReference type="EMBL" id="PWN27334.1"/>
    </source>
</evidence>
<feature type="compositionally biased region" description="Low complexity" evidence="12">
    <location>
        <begin position="530"/>
        <end position="545"/>
    </location>
</feature>
<dbReference type="SUPFAM" id="SSF55186">
    <property type="entry name" value="ThrRS/AlaRS common domain"/>
    <property type="match status" value="1"/>
</dbReference>
<evidence type="ECO:0000256" key="9">
    <source>
        <dbReference type="ARBA" id="ARBA00023146"/>
    </source>
</evidence>
<dbReference type="InterPro" id="IPR012947">
    <property type="entry name" value="tRNA_SAD"/>
</dbReference>